<name>A0A8F9XLH0_9BACT</name>
<reference evidence="1" key="1">
    <citation type="submission" date="2021-08" db="EMBL/GenBank/DDBJ databases">
        <title>Genome of a novel bacterium of the phylum Verrucomicrobia, Oleiharenicola sp. KSB-15.</title>
        <authorList>
            <person name="Chung J.-H."/>
            <person name="Ahn J.-H."/>
            <person name="Yoon Y."/>
            <person name="Kim D.-Y."/>
            <person name="An S.-H."/>
            <person name="Park I."/>
            <person name="Yeon J."/>
        </authorList>
    </citation>
    <scope>NUCLEOTIDE SEQUENCE</scope>
    <source>
        <strain evidence="1">KSB-15</strain>
    </source>
</reference>
<dbReference type="AlphaFoldDB" id="A0A8F9XLH0"/>
<gene>
    <name evidence="1" type="ORF">K0B96_08870</name>
</gene>
<dbReference type="KEGG" id="ole:K0B96_08870"/>
<dbReference type="Proteomes" id="UP000825051">
    <property type="component" value="Chromosome"/>
</dbReference>
<accession>A0A8F9XLH0</accession>
<keyword evidence="2" id="KW-1185">Reference proteome</keyword>
<dbReference type="RefSeq" id="WP_220166254.1">
    <property type="nucleotide sequence ID" value="NZ_CP080507.1"/>
</dbReference>
<dbReference type="EMBL" id="CP080507">
    <property type="protein sequence ID" value="QYM80693.1"/>
    <property type="molecule type" value="Genomic_DNA"/>
</dbReference>
<evidence type="ECO:0000313" key="1">
    <source>
        <dbReference type="EMBL" id="QYM80693.1"/>
    </source>
</evidence>
<evidence type="ECO:0000313" key="2">
    <source>
        <dbReference type="Proteomes" id="UP000825051"/>
    </source>
</evidence>
<sequence length="299" mass="33162">MSTLSRVAAFPPFLRDMLSSPPRRGEGLHRWLFCVARHLHVHLPADEIVKLLKQVAAHSGYRRGEIEEAVESSKRCAWGKPQLPGTLYRARPAWPQHDPVRRAELVKSGGGVGGLLDASPVNLAGIKADTEDLIDQLMPGNRLLCCGQSPRLIQTKPREEWRGQLARQQFIVPSPMRATHGLTQQGKRSERCSEIVGPRQYIVVEFDGSSKDDQATLHLHLACHAPLVMVVDSGNESLHGWFHCGGATIEEICRFFAYAVRLGADPATFTACQLVRMPGGTRDTGQLQRVLFFNPAKIR</sequence>
<proteinExistence type="predicted"/>
<organism evidence="1 2">
    <name type="scientific">Horticoccus luteus</name>
    <dbReference type="NCBI Taxonomy" id="2862869"/>
    <lineage>
        <taxon>Bacteria</taxon>
        <taxon>Pseudomonadati</taxon>
        <taxon>Verrucomicrobiota</taxon>
        <taxon>Opitutia</taxon>
        <taxon>Opitutales</taxon>
        <taxon>Opitutaceae</taxon>
        <taxon>Horticoccus</taxon>
    </lineage>
</organism>
<protein>
    <submittedName>
        <fullName evidence="1">Uncharacterized protein</fullName>
    </submittedName>
</protein>